<dbReference type="InterPro" id="IPR007146">
    <property type="entry name" value="Sas10/Utp3/C1D"/>
</dbReference>
<name>A0A7G3ZIL9_9SACH</name>
<keyword evidence="10" id="KW-1185">Reference proteome</keyword>
<comment type="function">
    <text evidence="6">Required for exosome-dependent processing of pre-rRNA and small nucleolar RNA (snRNA) precursors. Involved in processing of 35S pre-rRNA at the A0, A1 and A2 sites.</text>
</comment>
<keyword evidence="7" id="KW-0175">Coiled coil</keyword>
<dbReference type="GeneID" id="59326551"/>
<organism evidence="9 10">
    <name type="scientific">Torulaspora globosa</name>
    <dbReference type="NCBI Taxonomy" id="48254"/>
    <lineage>
        <taxon>Eukaryota</taxon>
        <taxon>Fungi</taxon>
        <taxon>Dikarya</taxon>
        <taxon>Ascomycota</taxon>
        <taxon>Saccharomycotina</taxon>
        <taxon>Saccharomycetes</taxon>
        <taxon>Saccharomycetales</taxon>
        <taxon>Saccharomycetaceae</taxon>
        <taxon>Torulaspora</taxon>
    </lineage>
</organism>
<reference evidence="9 10" key="1">
    <citation type="submission" date="2020-06" db="EMBL/GenBank/DDBJ databases">
        <title>The yeast mating-type switching endonuclease HO is a domesticated member of an unorthodox homing genetic element family.</title>
        <authorList>
            <person name="Coughlan A.Y."/>
            <person name="Lombardi L."/>
            <person name="Braun-Galleani S."/>
            <person name="Martos A.R."/>
            <person name="Galeote V."/>
            <person name="Bigey F."/>
            <person name="Dequin S."/>
            <person name="Byrne K.P."/>
            <person name="Wolfe K.H."/>
        </authorList>
    </citation>
    <scope>NUCLEOTIDE SEQUENCE [LARGE SCALE GENOMIC DNA]</scope>
    <source>
        <strain evidence="9 10">CBS764</strain>
    </source>
</reference>
<dbReference type="Proteomes" id="UP000515788">
    <property type="component" value="Chromosome 5"/>
</dbReference>
<dbReference type="OrthoDB" id="1421013at2759"/>
<comment type="similarity">
    <text evidence="2 6">Belongs to the C1D family.</text>
</comment>
<dbReference type="GO" id="GO:0005730">
    <property type="term" value="C:nucleolus"/>
    <property type="evidence" value="ECO:0007669"/>
    <property type="project" value="TreeGrafter"/>
</dbReference>
<feature type="coiled-coil region" evidence="7">
    <location>
        <begin position="37"/>
        <end position="76"/>
    </location>
</feature>
<dbReference type="GO" id="GO:0003677">
    <property type="term" value="F:DNA binding"/>
    <property type="evidence" value="ECO:0007669"/>
    <property type="project" value="TreeGrafter"/>
</dbReference>
<evidence type="ECO:0000256" key="2">
    <source>
        <dbReference type="ARBA" id="ARBA00009154"/>
    </source>
</evidence>
<evidence type="ECO:0000256" key="5">
    <source>
        <dbReference type="ARBA" id="ARBA00023242"/>
    </source>
</evidence>
<proteinExistence type="inferred from homology"/>
<evidence type="ECO:0000256" key="7">
    <source>
        <dbReference type="SAM" id="Coils"/>
    </source>
</evidence>
<feature type="region of interest" description="Disordered" evidence="8">
    <location>
        <begin position="143"/>
        <end position="208"/>
    </location>
</feature>
<feature type="compositionally biased region" description="Basic residues" evidence="8">
    <location>
        <begin position="191"/>
        <end position="208"/>
    </location>
</feature>
<keyword evidence="5 6" id="KW-0539">Nucleus</keyword>
<dbReference type="RefSeq" id="XP_037140029.1">
    <property type="nucleotide sequence ID" value="XM_037284133.1"/>
</dbReference>
<feature type="compositionally biased region" description="Basic and acidic residues" evidence="8">
    <location>
        <begin position="164"/>
        <end position="190"/>
    </location>
</feature>
<evidence type="ECO:0000256" key="4">
    <source>
        <dbReference type="ARBA" id="ARBA00022884"/>
    </source>
</evidence>
<dbReference type="InterPro" id="IPR011082">
    <property type="entry name" value="Exosome-assoc_fac/DNA_repair"/>
</dbReference>
<evidence type="ECO:0000313" key="10">
    <source>
        <dbReference type="Proteomes" id="UP000515788"/>
    </source>
</evidence>
<keyword evidence="3 6" id="KW-0698">rRNA processing</keyword>
<dbReference type="PANTHER" id="PTHR15341:SF3">
    <property type="entry name" value="NUCLEAR NUCLEIC ACID-BINDING PROTEIN C1D"/>
    <property type="match status" value="1"/>
</dbReference>
<dbReference type="KEGG" id="tgb:HG536_0E02660"/>
<dbReference type="GO" id="GO:0003723">
    <property type="term" value="F:RNA binding"/>
    <property type="evidence" value="ECO:0007669"/>
    <property type="project" value="UniProtKB-UniRule"/>
</dbReference>
<dbReference type="EMBL" id="CP059250">
    <property type="protein sequence ID" value="QLL33355.1"/>
    <property type="molecule type" value="Genomic_DNA"/>
</dbReference>
<dbReference type="AlphaFoldDB" id="A0A7G3ZIL9"/>
<dbReference type="GO" id="GO:0000178">
    <property type="term" value="C:exosome (RNase complex)"/>
    <property type="evidence" value="ECO:0007669"/>
    <property type="project" value="TreeGrafter"/>
</dbReference>
<evidence type="ECO:0000313" key="9">
    <source>
        <dbReference type="EMBL" id="QLL33355.1"/>
    </source>
</evidence>
<accession>A0A7G3ZIL9</accession>
<evidence type="ECO:0000256" key="1">
    <source>
        <dbReference type="ARBA" id="ARBA00004123"/>
    </source>
</evidence>
<evidence type="ECO:0000256" key="8">
    <source>
        <dbReference type="SAM" id="MobiDB-lite"/>
    </source>
</evidence>
<keyword evidence="4 6" id="KW-0694">RNA-binding</keyword>
<sequence length="208" mass="24116">MSTSLCKESTYQDPFSAIVVCRELPLMEDVEKIKPYISHLNKQLNSLKVDLDKLTSKSLDEQLLSLKDERAKLELTNRYAYALSSLMFSYMKVLNVKDLSPIKAELDRVKSYMNKAKAIDGKDEREERLQQEEQERAKRVINNALDGRQTGPAISKHNFQGKHTRFDDLAEDQDKQNLDVKEISQKVADSRRKKPRVDKQKVSKRRSK</sequence>
<comment type="subcellular location">
    <subcellularLocation>
        <location evidence="1 6">Nucleus</location>
    </subcellularLocation>
</comment>
<evidence type="ECO:0000256" key="3">
    <source>
        <dbReference type="ARBA" id="ARBA00022552"/>
    </source>
</evidence>
<dbReference type="PANTHER" id="PTHR15341">
    <property type="entry name" value="SUN-COR STEROID HORMONE RECEPTOR CO-REPRESSOR"/>
    <property type="match status" value="1"/>
</dbReference>
<dbReference type="Pfam" id="PF04000">
    <property type="entry name" value="Sas10_Utp3"/>
    <property type="match status" value="1"/>
</dbReference>
<gene>
    <name evidence="9" type="ORF">HG536_0E02660</name>
</gene>
<protein>
    <recommendedName>
        <fullName evidence="6">Exosome complex protein</fullName>
    </recommendedName>
</protein>
<dbReference type="GO" id="GO:0010468">
    <property type="term" value="P:regulation of gene expression"/>
    <property type="evidence" value="ECO:0007669"/>
    <property type="project" value="TreeGrafter"/>
</dbReference>
<dbReference type="GO" id="GO:0000460">
    <property type="term" value="P:maturation of 5.8S rRNA"/>
    <property type="evidence" value="ECO:0007669"/>
    <property type="project" value="TreeGrafter"/>
</dbReference>
<evidence type="ECO:0000256" key="6">
    <source>
        <dbReference type="RuleBase" id="RU368003"/>
    </source>
</evidence>